<feature type="binding site" evidence="9">
    <location>
        <begin position="201"/>
        <end position="205"/>
    </location>
    <ligand>
        <name>ATP</name>
        <dbReference type="ChEBI" id="CHEBI:30616"/>
    </ligand>
</feature>
<dbReference type="OrthoDB" id="9802453at2"/>
<dbReference type="STRING" id="650891.SAMN05216203_0245"/>
<feature type="binding site" evidence="9">
    <location>
        <position position="9"/>
    </location>
    <ligand>
        <name>Mg(2+)</name>
        <dbReference type="ChEBI" id="CHEBI:18420"/>
    </ligand>
</feature>
<comment type="catalytic activity">
    <reaction evidence="9">
        <text>acetate + ATP = acetyl phosphate + ADP</text>
        <dbReference type="Rhea" id="RHEA:11352"/>
        <dbReference type="ChEBI" id="CHEBI:22191"/>
        <dbReference type="ChEBI" id="CHEBI:30089"/>
        <dbReference type="ChEBI" id="CHEBI:30616"/>
        <dbReference type="ChEBI" id="CHEBI:456216"/>
        <dbReference type="EC" id="2.7.2.1"/>
    </reaction>
</comment>
<comment type="similarity">
    <text evidence="1 9 10">Belongs to the acetokinase family.</text>
</comment>
<dbReference type="GO" id="GO:0008776">
    <property type="term" value="F:acetate kinase activity"/>
    <property type="evidence" value="ECO:0007669"/>
    <property type="project" value="UniProtKB-UniRule"/>
</dbReference>
<comment type="subunit">
    <text evidence="9">Homodimer.</text>
</comment>
<keyword evidence="8 9" id="KW-0460">Magnesium</keyword>
<evidence type="ECO:0000313" key="12">
    <source>
        <dbReference type="Proteomes" id="UP000198644"/>
    </source>
</evidence>
<protein>
    <recommendedName>
        <fullName evidence="9">Acetate kinase</fullName>
        <ecNumber evidence="9">2.7.2.1</ecNumber>
    </recommendedName>
    <alternativeName>
        <fullName evidence="9">Acetokinase</fullName>
    </alternativeName>
</protein>
<dbReference type="InterPro" id="IPR004372">
    <property type="entry name" value="Ac/propionate_kinase"/>
</dbReference>
<comment type="function">
    <text evidence="9">Catalyzes the formation of acetyl phosphate from acetate and ATP. Can also catalyze the reverse reaction.</text>
</comment>
<dbReference type="EC" id="2.7.2.1" evidence="9"/>
<keyword evidence="7 9" id="KW-0067">ATP-binding</keyword>
<dbReference type="CDD" id="cd24010">
    <property type="entry name" value="ASKHA_NBD_AcK_PK"/>
    <property type="match status" value="1"/>
</dbReference>
<dbReference type="GO" id="GO:0005524">
    <property type="term" value="F:ATP binding"/>
    <property type="evidence" value="ECO:0007669"/>
    <property type="project" value="UniProtKB-KW"/>
</dbReference>
<accession>A0A1I6GLU3</accession>
<dbReference type="Gene3D" id="3.30.420.40">
    <property type="match status" value="2"/>
</dbReference>
<organism evidence="11 12">
    <name type="scientific">Marinobacter daqiaonensis</name>
    <dbReference type="NCBI Taxonomy" id="650891"/>
    <lineage>
        <taxon>Bacteria</taxon>
        <taxon>Pseudomonadati</taxon>
        <taxon>Pseudomonadota</taxon>
        <taxon>Gammaproteobacteria</taxon>
        <taxon>Pseudomonadales</taxon>
        <taxon>Marinobacteraceae</taxon>
        <taxon>Marinobacter</taxon>
    </lineage>
</organism>
<dbReference type="PRINTS" id="PR00471">
    <property type="entry name" value="ACETATEKNASE"/>
</dbReference>
<dbReference type="SUPFAM" id="SSF53067">
    <property type="entry name" value="Actin-like ATPase domain"/>
    <property type="match status" value="2"/>
</dbReference>
<evidence type="ECO:0000256" key="7">
    <source>
        <dbReference type="ARBA" id="ARBA00022840"/>
    </source>
</evidence>
<dbReference type="GO" id="GO:0006085">
    <property type="term" value="P:acetyl-CoA biosynthetic process"/>
    <property type="evidence" value="ECO:0007669"/>
    <property type="project" value="UniProtKB-UniRule"/>
</dbReference>
<dbReference type="Pfam" id="PF00871">
    <property type="entry name" value="Acetate_kinase"/>
    <property type="match status" value="1"/>
</dbReference>
<feature type="binding site" evidence="9">
    <location>
        <position position="84"/>
    </location>
    <ligand>
        <name>substrate</name>
    </ligand>
</feature>
<feature type="site" description="Transition state stabilizer" evidence="9">
    <location>
        <position position="234"/>
    </location>
</feature>
<feature type="binding site" evidence="9">
    <location>
        <position position="378"/>
    </location>
    <ligand>
        <name>Mg(2+)</name>
        <dbReference type="ChEBI" id="CHEBI:18420"/>
    </ligand>
</feature>
<comment type="subcellular location">
    <subcellularLocation>
        <location evidence="9">Cytoplasm</location>
    </subcellularLocation>
</comment>
<reference evidence="11 12" key="1">
    <citation type="submission" date="2016-10" db="EMBL/GenBank/DDBJ databases">
        <authorList>
            <person name="de Groot N.N."/>
        </authorList>
    </citation>
    <scope>NUCLEOTIDE SEQUENCE [LARGE SCALE GENOMIC DNA]</scope>
    <source>
        <strain evidence="11 12">CGMCC 1.9167</strain>
    </source>
</reference>
<dbReference type="UniPathway" id="UPA00340">
    <property type="reaction ID" value="UER00458"/>
</dbReference>
<keyword evidence="6 9" id="KW-0418">Kinase</keyword>
<dbReference type="GO" id="GO:0006083">
    <property type="term" value="P:acetate metabolic process"/>
    <property type="evidence" value="ECO:0007669"/>
    <property type="project" value="TreeGrafter"/>
</dbReference>
<evidence type="ECO:0000256" key="6">
    <source>
        <dbReference type="ARBA" id="ARBA00022777"/>
    </source>
</evidence>
<dbReference type="InterPro" id="IPR043129">
    <property type="entry name" value="ATPase_NBD"/>
</dbReference>
<evidence type="ECO:0000256" key="1">
    <source>
        <dbReference type="ARBA" id="ARBA00008748"/>
    </source>
</evidence>
<comment type="cofactor">
    <cofactor evidence="9">
        <name>Mg(2+)</name>
        <dbReference type="ChEBI" id="CHEBI:18420"/>
    </cofactor>
    <cofactor evidence="9">
        <name>Mn(2+)</name>
        <dbReference type="ChEBI" id="CHEBI:29035"/>
    </cofactor>
    <text evidence="9">Mg(2+). Can also accept Mn(2+).</text>
</comment>
<dbReference type="RefSeq" id="WP_092008492.1">
    <property type="nucleotide sequence ID" value="NZ_FOYW01000001.1"/>
</dbReference>
<feature type="site" description="Transition state stabilizer" evidence="9">
    <location>
        <position position="173"/>
    </location>
</feature>
<feature type="binding site" evidence="9">
    <location>
        <begin position="275"/>
        <end position="277"/>
    </location>
    <ligand>
        <name>ATP</name>
        <dbReference type="ChEBI" id="CHEBI:30616"/>
    </ligand>
</feature>
<keyword evidence="4 9" id="KW-0479">Metal-binding</keyword>
<keyword evidence="3 9" id="KW-0808">Transferase</keyword>
<gene>
    <name evidence="9" type="primary">ackA</name>
    <name evidence="11" type="ORF">SAMN05216203_0245</name>
</gene>
<dbReference type="PROSITE" id="PS01075">
    <property type="entry name" value="ACETATE_KINASE_1"/>
    <property type="match status" value="1"/>
</dbReference>
<comment type="pathway">
    <text evidence="9">Metabolic intermediate biosynthesis; acetyl-CoA biosynthesis; acetyl-CoA from acetate: step 1/2.</text>
</comment>
<feature type="binding site" evidence="9">
    <location>
        <begin position="323"/>
        <end position="327"/>
    </location>
    <ligand>
        <name>ATP</name>
        <dbReference type="ChEBI" id="CHEBI:30616"/>
    </ligand>
</feature>
<name>A0A1I6GLU3_9GAMM</name>
<evidence type="ECO:0000256" key="4">
    <source>
        <dbReference type="ARBA" id="ARBA00022723"/>
    </source>
</evidence>
<dbReference type="NCBIfam" id="TIGR00016">
    <property type="entry name" value="ackA"/>
    <property type="match status" value="1"/>
</dbReference>
<sequence>MDDQILVINCGSSSVKMAIFSEQGEQLHSALAERLGQSGARLVPDQGEPVALADNAGHREALETSIRWFRDQGYLDAPVAIGHRVVHGGEAFHGAALLDERVIQAIEECSSLAPLHNPVNLAGIEAARELYPGVPQVAVFDTAFHQTLPRHAWLYPVPRRFYDDWGVRRYGFHGTSHQYMAEQAADRLGKTVAQTSIISTHLGNGCSITAIRNGESVDTSMGLTPLEGLVMGTRSGDVDPGLFDFLAGKGIEADETHRLLNRESGLLGLSGTTSDMRNLLREADAGNQDCQDAFEVFCFRLARYIGAMMVSLETLDALVFTGGIGENSDRVRARTLEHLILPGFVMDETANRDHGRDTNGRIDAPESRFAILVIPTREEAVIAREAATVAAERARDKNMSN</sequence>
<dbReference type="PIRSF" id="PIRSF000722">
    <property type="entry name" value="Acetate_prop_kin"/>
    <property type="match status" value="1"/>
</dbReference>
<dbReference type="GO" id="GO:0000287">
    <property type="term" value="F:magnesium ion binding"/>
    <property type="evidence" value="ECO:0007669"/>
    <property type="project" value="UniProtKB-UniRule"/>
</dbReference>
<feature type="active site" description="Proton donor/acceptor" evidence="9">
    <location>
        <position position="141"/>
    </location>
</feature>
<keyword evidence="12" id="KW-1185">Reference proteome</keyword>
<evidence type="ECO:0000313" key="11">
    <source>
        <dbReference type="EMBL" id="SFR43101.1"/>
    </source>
</evidence>
<dbReference type="PROSITE" id="PS01076">
    <property type="entry name" value="ACETATE_KINASE_2"/>
    <property type="match status" value="1"/>
</dbReference>
<dbReference type="AlphaFoldDB" id="A0A1I6GLU3"/>
<dbReference type="InterPro" id="IPR023865">
    <property type="entry name" value="Aliphatic_acid_kinase_CS"/>
</dbReference>
<dbReference type="EMBL" id="FOYW01000001">
    <property type="protein sequence ID" value="SFR43101.1"/>
    <property type="molecule type" value="Genomic_DNA"/>
</dbReference>
<keyword evidence="2 9" id="KW-0963">Cytoplasm</keyword>
<dbReference type="PANTHER" id="PTHR21060">
    <property type="entry name" value="ACETATE KINASE"/>
    <property type="match status" value="1"/>
</dbReference>
<dbReference type="GO" id="GO:0005829">
    <property type="term" value="C:cytosol"/>
    <property type="evidence" value="ECO:0007669"/>
    <property type="project" value="TreeGrafter"/>
</dbReference>
<evidence type="ECO:0000256" key="8">
    <source>
        <dbReference type="ARBA" id="ARBA00022842"/>
    </source>
</evidence>
<evidence type="ECO:0000256" key="9">
    <source>
        <dbReference type="HAMAP-Rule" id="MF_00020"/>
    </source>
</evidence>
<proteinExistence type="inferred from homology"/>
<keyword evidence="5 9" id="KW-0547">Nucleotide-binding</keyword>
<dbReference type="PANTHER" id="PTHR21060:SF21">
    <property type="entry name" value="ACETATE KINASE"/>
    <property type="match status" value="1"/>
</dbReference>
<dbReference type="HAMAP" id="MF_00020">
    <property type="entry name" value="Acetate_kinase"/>
    <property type="match status" value="1"/>
</dbReference>
<evidence type="ECO:0000256" key="2">
    <source>
        <dbReference type="ARBA" id="ARBA00022490"/>
    </source>
</evidence>
<evidence type="ECO:0000256" key="3">
    <source>
        <dbReference type="ARBA" id="ARBA00022679"/>
    </source>
</evidence>
<evidence type="ECO:0000256" key="5">
    <source>
        <dbReference type="ARBA" id="ARBA00022741"/>
    </source>
</evidence>
<dbReference type="Proteomes" id="UP000198644">
    <property type="component" value="Unassembled WGS sequence"/>
</dbReference>
<feature type="binding site" evidence="9">
    <location>
        <position position="16"/>
    </location>
    <ligand>
        <name>ATP</name>
        <dbReference type="ChEBI" id="CHEBI:30616"/>
    </ligand>
</feature>
<evidence type="ECO:0000256" key="10">
    <source>
        <dbReference type="RuleBase" id="RU003835"/>
    </source>
</evidence>
<dbReference type="InterPro" id="IPR000890">
    <property type="entry name" value="Aliphatic_acid_kin_short-chain"/>
</dbReference>